<accession>A0A9P6YKB3</accession>
<feature type="domain" description="W2" evidence="3">
    <location>
        <begin position="176"/>
        <end position="362"/>
    </location>
</feature>
<feature type="coiled-coil region" evidence="1">
    <location>
        <begin position="18"/>
        <end position="112"/>
    </location>
</feature>
<gene>
    <name evidence="4" type="ORF">G6F51_002307</name>
</gene>
<dbReference type="InterPro" id="IPR016024">
    <property type="entry name" value="ARM-type_fold"/>
</dbReference>
<feature type="region of interest" description="Disordered" evidence="2">
    <location>
        <begin position="353"/>
        <end position="385"/>
    </location>
</feature>
<keyword evidence="1" id="KW-0175">Coiled coil</keyword>
<dbReference type="SUPFAM" id="SSF48371">
    <property type="entry name" value="ARM repeat"/>
    <property type="match status" value="1"/>
</dbReference>
<dbReference type="InterPro" id="IPR051956">
    <property type="entry name" value="eIF2B_epsilon"/>
</dbReference>
<dbReference type="AlphaFoldDB" id="A0A9P6YKB3"/>
<dbReference type="Pfam" id="PF02020">
    <property type="entry name" value="W2"/>
    <property type="match status" value="1"/>
</dbReference>
<dbReference type="GO" id="GO:0003743">
    <property type="term" value="F:translation initiation factor activity"/>
    <property type="evidence" value="ECO:0007669"/>
    <property type="project" value="TreeGrafter"/>
</dbReference>
<proteinExistence type="predicted"/>
<dbReference type="PANTHER" id="PTHR45887">
    <property type="entry name" value="TRANSLATION INITIATION FACTOR EIF-2B SUBUNIT EPSILON"/>
    <property type="match status" value="1"/>
</dbReference>
<dbReference type="PROSITE" id="PS51363">
    <property type="entry name" value="W2"/>
    <property type="match status" value="1"/>
</dbReference>
<dbReference type="GO" id="GO:0005851">
    <property type="term" value="C:eukaryotic translation initiation factor 2B complex"/>
    <property type="evidence" value="ECO:0007669"/>
    <property type="project" value="TreeGrafter"/>
</dbReference>
<evidence type="ECO:0000256" key="2">
    <source>
        <dbReference type="SAM" id="MobiDB-lite"/>
    </source>
</evidence>
<evidence type="ECO:0000313" key="4">
    <source>
        <dbReference type="EMBL" id="KAG1550687.1"/>
    </source>
</evidence>
<organism evidence="4 5">
    <name type="scientific">Rhizopus oryzae</name>
    <name type="common">Mucormycosis agent</name>
    <name type="synonym">Rhizopus arrhizus var. delemar</name>
    <dbReference type="NCBI Taxonomy" id="64495"/>
    <lineage>
        <taxon>Eukaryota</taxon>
        <taxon>Fungi</taxon>
        <taxon>Fungi incertae sedis</taxon>
        <taxon>Mucoromycota</taxon>
        <taxon>Mucoromycotina</taxon>
        <taxon>Mucoromycetes</taxon>
        <taxon>Mucorales</taxon>
        <taxon>Mucorineae</taxon>
        <taxon>Rhizopodaceae</taxon>
        <taxon>Rhizopus</taxon>
    </lineage>
</organism>
<dbReference type="EMBL" id="JAANIT010000194">
    <property type="protein sequence ID" value="KAG1550687.1"/>
    <property type="molecule type" value="Genomic_DNA"/>
</dbReference>
<evidence type="ECO:0000259" key="3">
    <source>
        <dbReference type="PROSITE" id="PS51363"/>
    </source>
</evidence>
<reference evidence="4" key="1">
    <citation type="journal article" date="2020" name="Microb. Genom.">
        <title>Genetic diversity of clinical and environmental Mucorales isolates obtained from an investigation of mucormycosis cases among solid organ transplant recipients.</title>
        <authorList>
            <person name="Nguyen M.H."/>
            <person name="Kaul D."/>
            <person name="Muto C."/>
            <person name="Cheng S.J."/>
            <person name="Richter R.A."/>
            <person name="Bruno V.M."/>
            <person name="Liu G."/>
            <person name="Beyhan S."/>
            <person name="Sundermann A.J."/>
            <person name="Mounaud S."/>
            <person name="Pasculle A.W."/>
            <person name="Nierman W.C."/>
            <person name="Driscoll E."/>
            <person name="Cumbie R."/>
            <person name="Clancy C.J."/>
            <person name="Dupont C.L."/>
        </authorList>
    </citation>
    <scope>NUCLEOTIDE SEQUENCE</scope>
    <source>
        <strain evidence="4">GL16</strain>
    </source>
</reference>
<protein>
    <recommendedName>
        <fullName evidence="3">W2 domain-containing protein</fullName>
    </recommendedName>
</protein>
<dbReference type="Gene3D" id="1.25.40.180">
    <property type="match status" value="1"/>
</dbReference>
<dbReference type="GO" id="GO:0031369">
    <property type="term" value="F:translation initiation factor binding"/>
    <property type="evidence" value="ECO:0007669"/>
    <property type="project" value="TreeGrafter"/>
</dbReference>
<evidence type="ECO:0000313" key="5">
    <source>
        <dbReference type="Proteomes" id="UP000717996"/>
    </source>
</evidence>
<dbReference type="SMART" id="SM00515">
    <property type="entry name" value="eIF5C"/>
    <property type="match status" value="1"/>
</dbReference>
<evidence type="ECO:0000256" key="1">
    <source>
        <dbReference type="SAM" id="Coils"/>
    </source>
</evidence>
<feature type="region of interest" description="Disordered" evidence="2">
    <location>
        <begin position="160"/>
        <end position="187"/>
    </location>
</feature>
<dbReference type="OrthoDB" id="2290605at2759"/>
<feature type="compositionally biased region" description="Acidic residues" evidence="2">
    <location>
        <begin position="168"/>
        <end position="185"/>
    </location>
</feature>
<dbReference type="PANTHER" id="PTHR45887:SF1">
    <property type="entry name" value="TRANSLATION INITIATION FACTOR EIF-2B SUBUNIT EPSILON"/>
    <property type="match status" value="1"/>
</dbReference>
<name>A0A9P6YKB3_RHIOR</name>
<dbReference type="GO" id="GO:0005085">
    <property type="term" value="F:guanyl-nucleotide exchange factor activity"/>
    <property type="evidence" value="ECO:0007669"/>
    <property type="project" value="TreeGrafter"/>
</dbReference>
<dbReference type="Proteomes" id="UP000717996">
    <property type="component" value="Unassembled WGS sequence"/>
</dbReference>
<dbReference type="InterPro" id="IPR003307">
    <property type="entry name" value="W2_domain"/>
</dbReference>
<comment type="caution">
    <text evidence="4">The sequence shown here is derived from an EMBL/GenBank/DDBJ whole genome shotgun (WGS) entry which is preliminary data.</text>
</comment>
<sequence>MNITKTNICSSPVELKPKQRKERSFHSLIREIKRLRDENINLRSSVALLKNDIQDATLSRKDTDATHKRFYDEYMDKNAQLEMDLMDKEDEIKRLKQQIEDLQSQVNSGLTLHDAAYYKRKHSNVFGCYEFEEDVSDCQPTARDTALPEVDIKMDEMSEQKISGYQQDNEEESEEEEEEEEEEPPFEQVATSYIHQAILSKLSSARVRLELDDLIVKYEPTSETVSAVLADSFMQWISSSFDLMNTQSATKVFATKIQTGITNFWEAVLQYYTTEEEYQLQLLKQIEILLLDSDKIKSSGIIVNHFDRLILMLYKYHVVDDDAVLNWWNCSLSNNTISKKMRTVTTRFVEWVQEEDEEEEEEEEEEEVEDDKEDSSSDTEPDEEVVDSLLKDHSRYCCICHLDASSQTKSLKNLDECSCDSKYTTPSVIQKPKKSVTISL</sequence>